<gene>
    <name evidence="3" type="ORF">G3480_17330</name>
</gene>
<keyword evidence="2" id="KW-0732">Signal</keyword>
<accession>A0A6P1DUN4</accession>
<keyword evidence="1" id="KW-1133">Transmembrane helix</keyword>
<comment type="caution">
    <text evidence="3">The sequence shown here is derived from an EMBL/GenBank/DDBJ whole genome shotgun (WGS) entry which is preliminary data.</text>
</comment>
<evidence type="ECO:0000256" key="2">
    <source>
        <dbReference type="SAM" id="SignalP"/>
    </source>
</evidence>
<evidence type="ECO:0000256" key="1">
    <source>
        <dbReference type="SAM" id="Phobius"/>
    </source>
</evidence>
<dbReference type="EMBL" id="JAAIJR010000080">
    <property type="protein sequence ID" value="NEX22047.1"/>
    <property type="molecule type" value="Genomic_DNA"/>
</dbReference>
<reference evidence="4" key="1">
    <citation type="journal article" date="2020" name="Microbiol. Resour. Announc.">
        <title>Draft Genome Sequences of Thiorhodococcus mannitoliphagus and Thiorhodococcus minor, Purple Sulfur Photosynthetic Bacteria in the Gammaproteobacterial Family Chromatiaceae.</title>
        <authorList>
            <person name="Aviles F.A."/>
            <person name="Meyer T.E."/>
            <person name="Kyndt J.A."/>
        </authorList>
    </citation>
    <scope>NUCLEOTIDE SEQUENCE [LARGE SCALE GENOMIC DNA]</scope>
    <source>
        <strain evidence="4">DSM 18266</strain>
    </source>
</reference>
<proteinExistence type="predicted"/>
<dbReference type="AlphaFoldDB" id="A0A6P1DUN4"/>
<keyword evidence="1" id="KW-0472">Membrane</keyword>
<sequence length="118" mass="12580">MKLHSLLFATPLLACAAVPAQAAMVEDLDLASFEAGQGLQQGFESLDRLVAPTSSGVAHADGLDFTLAPPPPLRLQPAMRPDPGTSITTHWGLAAVWLFGCMLFLSLLGLVAKDRWLR</sequence>
<reference evidence="3 4" key="2">
    <citation type="submission" date="2020-02" db="EMBL/GenBank/DDBJ databases">
        <title>Genome sequences of Thiorhodococcus mannitoliphagus and Thiorhodococcus minor, purple sulfur photosynthetic bacteria in the gammaproteobacterial family, Chromatiaceae.</title>
        <authorList>
            <person name="Aviles F.A."/>
            <person name="Meyer T.E."/>
            <person name="Kyndt J.A."/>
        </authorList>
    </citation>
    <scope>NUCLEOTIDE SEQUENCE [LARGE SCALE GENOMIC DNA]</scope>
    <source>
        <strain evidence="3 4">DSM 18266</strain>
    </source>
</reference>
<feature type="signal peptide" evidence="2">
    <location>
        <begin position="1"/>
        <end position="22"/>
    </location>
</feature>
<evidence type="ECO:0000313" key="3">
    <source>
        <dbReference type="EMBL" id="NEX22047.1"/>
    </source>
</evidence>
<dbReference type="RefSeq" id="WP_164655144.1">
    <property type="nucleotide sequence ID" value="NZ_JAAIJR010000080.1"/>
</dbReference>
<keyword evidence="1" id="KW-0812">Transmembrane</keyword>
<keyword evidence="4" id="KW-1185">Reference proteome</keyword>
<feature type="chain" id="PRO_5026852985" evidence="2">
    <location>
        <begin position="23"/>
        <end position="118"/>
    </location>
</feature>
<evidence type="ECO:0000313" key="4">
    <source>
        <dbReference type="Proteomes" id="UP000471640"/>
    </source>
</evidence>
<protein>
    <submittedName>
        <fullName evidence="3">Uncharacterized protein</fullName>
    </submittedName>
</protein>
<name>A0A6P1DUN4_9GAMM</name>
<feature type="transmembrane region" description="Helical" evidence="1">
    <location>
        <begin position="91"/>
        <end position="112"/>
    </location>
</feature>
<organism evidence="3 4">
    <name type="scientific">Thiorhodococcus mannitoliphagus</name>
    <dbReference type="NCBI Taxonomy" id="329406"/>
    <lineage>
        <taxon>Bacteria</taxon>
        <taxon>Pseudomonadati</taxon>
        <taxon>Pseudomonadota</taxon>
        <taxon>Gammaproteobacteria</taxon>
        <taxon>Chromatiales</taxon>
        <taxon>Chromatiaceae</taxon>
        <taxon>Thiorhodococcus</taxon>
    </lineage>
</organism>
<dbReference type="Proteomes" id="UP000471640">
    <property type="component" value="Unassembled WGS sequence"/>
</dbReference>